<comment type="caution">
    <text evidence="1">The sequence shown here is derived from an EMBL/GenBank/DDBJ whole genome shotgun (WGS) entry which is preliminary data.</text>
</comment>
<name>A0ABS4I9F9_9BACL</name>
<dbReference type="RefSeq" id="WP_167057018.1">
    <property type="nucleotide sequence ID" value="NZ_JAAOZR010000014.1"/>
</dbReference>
<sequence>MSNVIRFINEAKTLSNCEVYPASALPKLRSSHILPSDLEEFYKECGGMQLFNDSEFPYRVIPPIEINLANLEILGEEEEDDITKD</sequence>
<gene>
    <name evidence="1" type="ORF">J2Z65_006385</name>
</gene>
<dbReference type="Proteomes" id="UP001519344">
    <property type="component" value="Unassembled WGS sequence"/>
</dbReference>
<evidence type="ECO:0000313" key="1">
    <source>
        <dbReference type="EMBL" id="MBP1967121.1"/>
    </source>
</evidence>
<organism evidence="1 2">
    <name type="scientific">Paenibacillus aceris</name>
    <dbReference type="NCBI Taxonomy" id="869555"/>
    <lineage>
        <taxon>Bacteria</taxon>
        <taxon>Bacillati</taxon>
        <taxon>Bacillota</taxon>
        <taxon>Bacilli</taxon>
        <taxon>Bacillales</taxon>
        <taxon>Paenibacillaceae</taxon>
        <taxon>Paenibacillus</taxon>
    </lineage>
</organism>
<keyword evidence="2" id="KW-1185">Reference proteome</keyword>
<protein>
    <recommendedName>
        <fullName evidence="3">SMI1/KNR4 family protein</fullName>
    </recommendedName>
</protein>
<proteinExistence type="predicted"/>
<dbReference type="EMBL" id="JAGGKV010000029">
    <property type="protein sequence ID" value="MBP1967121.1"/>
    <property type="molecule type" value="Genomic_DNA"/>
</dbReference>
<evidence type="ECO:0000313" key="2">
    <source>
        <dbReference type="Proteomes" id="UP001519344"/>
    </source>
</evidence>
<accession>A0ABS4I9F9</accession>
<evidence type="ECO:0008006" key="3">
    <source>
        <dbReference type="Google" id="ProtNLM"/>
    </source>
</evidence>
<reference evidence="1 2" key="1">
    <citation type="submission" date="2021-03" db="EMBL/GenBank/DDBJ databases">
        <title>Genomic Encyclopedia of Type Strains, Phase IV (KMG-IV): sequencing the most valuable type-strain genomes for metagenomic binning, comparative biology and taxonomic classification.</title>
        <authorList>
            <person name="Goeker M."/>
        </authorList>
    </citation>
    <scope>NUCLEOTIDE SEQUENCE [LARGE SCALE GENOMIC DNA]</scope>
    <source>
        <strain evidence="1 2">DSM 24950</strain>
    </source>
</reference>